<proteinExistence type="predicted"/>
<reference evidence="2" key="1">
    <citation type="submission" date="2020-04" db="EMBL/GenBank/DDBJ databases">
        <authorList>
            <person name="Chiriac C."/>
            <person name="Salcher M."/>
            <person name="Ghai R."/>
            <person name="Kavagutti S V."/>
        </authorList>
    </citation>
    <scope>NUCLEOTIDE SEQUENCE</scope>
</reference>
<organism evidence="2">
    <name type="scientific">uncultured Caudovirales phage</name>
    <dbReference type="NCBI Taxonomy" id="2100421"/>
    <lineage>
        <taxon>Viruses</taxon>
        <taxon>Duplodnaviria</taxon>
        <taxon>Heunggongvirae</taxon>
        <taxon>Uroviricota</taxon>
        <taxon>Caudoviricetes</taxon>
        <taxon>Peduoviridae</taxon>
        <taxon>Maltschvirus</taxon>
        <taxon>Maltschvirus maltsch</taxon>
    </lineage>
</organism>
<evidence type="ECO:0000313" key="3">
    <source>
        <dbReference type="EMBL" id="CAB4134230.1"/>
    </source>
</evidence>
<name>A0A6J5L5F2_9CAUD</name>
<sequence>MAKKHVEPQVTEANRAVRKKNPGFVNPNKGIQVMPGMDMQDVPREIIVQHLRQSENFWRQRFAQQYGSTHGGMQSISQ</sequence>
<feature type="region of interest" description="Disordered" evidence="1">
    <location>
        <begin position="1"/>
        <end position="32"/>
    </location>
</feature>
<evidence type="ECO:0000313" key="2">
    <source>
        <dbReference type="EMBL" id="CAB4127810.1"/>
    </source>
</evidence>
<dbReference type="EMBL" id="LR796217">
    <property type="protein sequence ID" value="CAB4127810.1"/>
    <property type="molecule type" value="Genomic_DNA"/>
</dbReference>
<protein>
    <submittedName>
        <fullName evidence="2">Uncharacterized protein</fullName>
    </submittedName>
</protein>
<dbReference type="EMBL" id="LR796283">
    <property type="protein sequence ID" value="CAB4134230.1"/>
    <property type="molecule type" value="Genomic_DNA"/>
</dbReference>
<evidence type="ECO:0000256" key="1">
    <source>
        <dbReference type="SAM" id="MobiDB-lite"/>
    </source>
</evidence>
<gene>
    <name evidence="3" type="ORF">UFOVP269_25</name>
    <name evidence="2" type="ORF">UFOVP98_45</name>
</gene>
<accession>A0A6J5L5F2</accession>